<comment type="caution">
    <text evidence="1">The sequence shown here is derived from an EMBL/GenBank/DDBJ whole genome shotgun (WGS) entry which is preliminary data.</text>
</comment>
<organism evidence="1 2">
    <name type="scientific">Salinimonas profundi</name>
    <dbReference type="NCBI Taxonomy" id="2729140"/>
    <lineage>
        <taxon>Bacteria</taxon>
        <taxon>Pseudomonadati</taxon>
        <taxon>Pseudomonadota</taxon>
        <taxon>Gammaproteobacteria</taxon>
        <taxon>Alteromonadales</taxon>
        <taxon>Alteromonadaceae</taxon>
        <taxon>Alteromonas/Salinimonas group</taxon>
        <taxon>Salinimonas</taxon>
    </lineage>
</organism>
<dbReference type="EMBL" id="JABBXD010000011">
    <property type="protein sequence ID" value="MBD3587246.1"/>
    <property type="molecule type" value="Genomic_DNA"/>
</dbReference>
<keyword evidence="2" id="KW-1185">Reference proteome</keyword>
<reference evidence="1 2" key="1">
    <citation type="submission" date="2020-04" db="EMBL/GenBank/DDBJ databases">
        <title>Salinimonas sp. HHU 13199.</title>
        <authorList>
            <person name="Cui X."/>
            <person name="Zhang D."/>
        </authorList>
    </citation>
    <scope>NUCLEOTIDE SEQUENCE [LARGE SCALE GENOMIC DNA]</scope>
    <source>
        <strain evidence="1 2">HHU 13199</strain>
    </source>
</reference>
<evidence type="ECO:0000313" key="2">
    <source>
        <dbReference type="Proteomes" id="UP000624419"/>
    </source>
</evidence>
<name>A0ABR8LQQ4_9ALTE</name>
<dbReference type="Proteomes" id="UP000624419">
    <property type="component" value="Unassembled WGS sequence"/>
</dbReference>
<sequence>MFLKGPMRFQVSKQKLDVKLNCGPIRIRNSGFSDQISSLYFVVESKNYLYHINGTFLGIELTDDIIKVATLIKCLFNDPQEVLMWAQSHCECKQRICNEPNGDMVNCVPVKNASILASGITVPLLEVANGRFEIRC</sequence>
<evidence type="ECO:0000313" key="1">
    <source>
        <dbReference type="EMBL" id="MBD3587246.1"/>
    </source>
</evidence>
<accession>A0ABR8LQQ4</accession>
<protein>
    <submittedName>
        <fullName evidence="1">Uncharacterized protein</fullName>
    </submittedName>
</protein>
<gene>
    <name evidence="1" type="ORF">HHX48_16015</name>
</gene>
<proteinExistence type="predicted"/>
<dbReference type="RefSeq" id="WP_191026345.1">
    <property type="nucleotide sequence ID" value="NZ_JABBXD010000011.1"/>
</dbReference>